<name>A0A509ECC3_9HYPH</name>
<evidence type="ECO:0000313" key="3">
    <source>
        <dbReference type="Proteomes" id="UP000410984"/>
    </source>
</evidence>
<dbReference type="AlphaFoldDB" id="A0A509ECC3"/>
<dbReference type="CDD" id="cd07302">
    <property type="entry name" value="CHD"/>
    <property type="match status" value="1"/>
</dbReference>
<dbReference type="RefSeq" id="WP_142583273.1">
    <property type="nucleotide sequence ID" value="NZ_CABFPH010000030.1"/>
</dbReference>
<dbReference type="GO" id="GO:0006171">
    <property type="term" value="P:cAMP biosynthetic process"/>
    <property type="evidence" value="ECO:0007669"/>
    <property type="project" value="TreeGrafter"/>
</dbReference>
<dbReference type="Proteomes" id="UP000410984">
    <property type="component" value="Unassembled WGS sequence"/>
</dbReference>
<protein>
    <submittedName>
        <fullName evidence="2">Adenylate cyclase 1</fullName>
        <ecNumber evidence="2">4.6.1.1</ecNumber>
    </submittedName>
</protein>
<sequence length="397" mass="41786">MASTDPTIAAIADRLVAGAAVADRADGVLETAFHALLDAGIPLWRVSVAMPAIDPTFRAVSLVWRRGRGIVRESTEHGPDGDARFARSPIHALLESGGDALRCRLDGQEPDPNLTLLGELRAQGGTDYVLHLPAFTSGTAVFGVALSFATDRPGGFSEDALAAFATLRPALALAMCKFSLAQSLRDSLSIYLGPMTAARVLGGEVRRGQGRTVSAAILLTDLRGFTALADREDPLRVVAWLDEHLDALGEPVRAQGGEILKFLGDGFLAIFPVEDPDRAPCPVCESALAAARQALSGNEALNRRRAQAGLPVLEADLALHFGPLVYGNVGTGRRLDFTVIGGAVNEASRIEALCGEIGQPLLVSDAFAARCGAPLESVGAFALRGISGQQWIWRPAD</sequence>
<accession>A0A509ECC3</accession>
<dbReference type="GO" id="GO:0004016">
    <property type="term" value="F:adenylate cyclase activity"/>
    <property type="evidence" value="ECO:0007669"/>
    <property type="project" value="UniProtKB-EC"/>
</dbReference>
<dbReference type="OrthoDB" id="4565346at2"/>
<dbReference type="InterPro" id="IPR001054">
    <property type="entry name" value="A/G_cyclase"/>
</dbReference>
<dbReference type="SUPFAM" id="SSF55073">
    <property type="entry name" value="Nucleotide cyclase"/>
    <property type="match status" value="1"/>
</dbReference>
<keyword evidence="3" id="KW-1185">Reference proteome</keyword>
<dbReference type="PROSITE" id="PS50125">
    <property type="entry name" value="GUANYLATE_CYCLASE_2"/>
    <property type="match status" value="1"/>
</dbReference>
<dbReference type="InterPro" id="IPR050697">
    <property type="entry name" value="Adenylyl/Guanylyl_Cyclase_3/4"/>
</dbReference>
<proteinExistence type="predicted"/>
<dbReference type="Gene3D" id="3.30.70.1230">
    <property type="entry name" value="Nucleotide cyclase"/>
    <property type="match status" value="1"/>
</dbReference>
<dbReference type="GO" id="GO:0035556">
    <property type="term" value="P:intracellular signal transduction"/>
    <property type="evidence" value="ECO:0007669"/>
    <property type="project" value="InterPro"/>
</dbReference>
<dbReference type="Pfam" id="PF00211">
    <property type="entry name" value="Guanylate_cyc"/>
    <property type="match status" value="1"/>
</dbReference>
<dbReference type="PANTHER" id="PTHR43081:SF11">
    <property type="entry name" value="BLR2264 PROTEIN"/>
    <property type="match status" value="1"/>
</dbReference>
<dbReference type="EC" id="4.6.1.1" evidence="2"/>
<dbReference type="EMBL" id="CABFPH010000030">
    <property type="protein sequence ID" value="VUD71907.1"/>
    <property type="molecule type" value="Genomic_DNA"/>
</dbReference>
<keyword evidence="2" id="KW-0456">Lyase</keyword>
<feature type="domain" description="Guanylate cyclase" evidence="1">
    <location>
        <begin position="216"/>
        <end position="351"/>
    </location>
</feature>
<dbReference type="InterPro" id="IPR029787">
    <property type="entry name" value="Nucleotide_cyclase"/>
</dbReference>
<dbReference type="PANTHER" id="PTHR43081">
    <property type="entry name" value="ADENYLATE CYCLASE, TERMINAL-DIFFERENTIATION SPECIFIC-RELATED"/>
    <property type="match status" value="1"/>
</dbReference>
<reference evidence="2 3" key="1">
    <citation type="submission" date="2019-06" db="EMBL/GenBank/DDBJ databases">
        <authorList>
            <person name="Rodrigo-Torres L."/>
            <person name="Arahal R. D."/>
            <person name="Lucena T."/>
        </authorList>
    </citation>
    <scope>NUCLEOTIDE SEQUENCE [LARGE SCALE GENOMIC DNA]</scope>
    <source>
        <strain evidence="2 3">SB0023/3</strain>
    </source>
</reference>
<gene>
    <name evidence="2" type="primary">cyaA_3</name>
    <name evidence="2" type="ORF">MET9862_02499</name>
</gene>
<evidence type="ECO:0000313" key="2">
    <source>
        <dbReference type="EMBL" id="VUD71907.1"/>
    </source>
</evidence>
<evidence type="ECO:0000259" key="1">
    <source>
        <dbReference type="PROSITE" id="PS50125"/>
    </source>
</evidence>
<organism evidence="2 3">
    <name type="scientific">Methylobacterium symbioticum</name>
    <dbReference type="NCBI Taxonomy" id="2584084"/>
    <lineage>
        <taxon>Bacteria</taxon>
        <taxon>Pseudomonadati</taxon>
        <taxon>Pseudomonadota</taxon>
        <taxon>Alphaproteobacteria</taxon>
        <taxon>Hyphomicrobiales</taxon>
        <taxon>Methylobacteriaceae</taxon>
        <taxon>Methylobacterium</taxon>
    </lineage>
</organism>
<dbReference type="SMART" id="SM00044">
    <property type="entry name" value="CYCc"/>
    <property type="match status" value="1"/>
</dbReference>